<dbReference type="InterPro" id="IPR036259">
    <property type="entry name" value="MFS_trans_sf"/>
</dbReference>
<organism evidence="9 10">
    <name type="scientific">Sinosporangium siamense</name>
    <dbReference type="NCBI Taxonomy" id="1367973"/>
    <lineage>
        <taxon>Bacteria</taxon>
        <taxon>Bacillati</taxon>
        <taxon>Actinomycetota</taxon>
        <taxon>Actinomycetes</taxon>
        <taxon>Streptosporangiales</taxon>
        <taxon>Streptosporangiaceae</taxon>
        <taxon>Sinosporangium</taxon>
    </lineage>
</organism>
<dbReference type="GO" id="GO:0022857">
    <property type="term" value="F:transmembrane transporter activity"/>
    <property type="evidence" value="ECO:0007669"/>
    <property type="project" value="InterPro"/>
</dbReference>
<keyword evidence="5 7" id="KW-1133">Transmembrane helix</keyword>
<dbReference type="PROSITE" id="PS50850">
    <property type="entry name" value="MFS"/>
    <property type="match status" value="1"/>
</dbReference>
<feature type="transmembrane region" description="Helical" evidence="7">
    <location>
        <begin position="75"/>
        <end position="96"/>
    </location>
</feature>
<feature type="transmembrane region" description="Helical" evidence="7">
    <location>
        <begin position="20"/>
        <end position="38"/>
    </location>
</feature>
<feature type="transmembrane region" description="Helical" evidence="7">
    <location>
        <begin position="50"/>
        <end position="69"/>
    </location>
</feature>
<evidence type="ECO:0000256" key="4">
    <source>
        <dbReference type="ARBA" id="ARBA00022692"/>
    </source>
</evidence>
<protein>
    <submittedName>
        <fullName evidence="9">MFS transporter</fullName>
    </submittedName>
</protein>
<dbReference type="AlphaFoldDB" id="A0A919RP81"/>
<feature type="transmembrane region" description="Helical" evidence="7">
    <location>
        <begin position="426"/>
        <end position="453"/>
    </location>
</feature>
<dbReference type="Gene3D" id="1.20.1250.20">
    <property type="entry name" value="MFS general substrate transporter like domains"/>
    <property type="match status" value="1"/>
</dbReference>
<proteinExistence type="predicted"/>
<evidence type="ECO:0000313" key="10">
    <source>
        <dbReference type="Proteomes" id="UP000606172"/>
    </source>
</evidence>
<evidence type="ECO:0000313" key="9">
    <source>
        <dbReference type="EMBL" id="GII97208.1"/>
    </source>
</evidence>
<feature type="transmembrane region" description="Helical" evidence="7">
    <location>
        <begin position="374"/>
        <end position="391"/>
    </location>
</feature>
<dbReference type="Pfam" id="PF07690">
    <property type="entry name" value="MFS_1"/>
    <property type="match status" value="1"/>
</dbReference>
<evidence type="ECO:0000256" key="1">
    <source>
        <dbReference type="ARBA" id="ARBA00004651"/>
    </source>
</evidence>
<comment type="subcellular location">
    <subcellularLocation>
        <location evidence="1">Cell membrane</location>
        <topology evidence="1">Multi-pass membrane protein</topology>
    </subcellularLocation>
</comment>
<evidence type="ECO:0000259" key="8">
    <source>
        <dbReference type="PROSITE" id="PS50850"/>
    </source>
</evidence>
<dbReference type="EMBL" id="BOOW01000056">
    <property type="protein sequence ID" value="GII97208.1"/>
    <property type="molecule type" value="Genomic_DNA"/>
</dbReference>
<accession>A0A919RP81</accession>
<feature type="transmembrane region" description="Helical" evidence="7">
    <location>
        <begin position="170"/>
        <end position="187"/>
    </location>
</feature>
<evidence type="ECO:0000256" key="7">
    <source>
        <dbReference type="SAM" id="Phobius"/>
    </source>
</evidence>
<keyword evidence="10" id="KW-1185">Reference proteome</keyword>
<feature type="transmembrane region" description="Helical" evidence="7">
    <location>
        <begin position="108"/>
        <end position="129"/>
    </location>
</feature>
<keyword evidence="6 7" id="KW-0472">Membrane</keyword>
<dbReference type="PANTHER" id="PTHR42718">
    <property type="entry name" value="MAJOR FACILITATOR SUPERFAMILY MULTIDRUG TRANSPORTER MFSC"/>
    <property type="match status" value="1"/>
</dbReference>
<evidence type="ECO:0000256" key="3">
    <source>
        <dbReference type="ARBA" id="ARBA00022475"/>
    </source>
</evidence>
<dbReference type="PANTHER" id="PTHR42718:SF47">
    <property type="entry name" value="METHYL VIOLOGEN RESISTANCE PROTEIN SMVA"/>
    <property type="match status" value="1"/>
</dbReference>
<gene>
    <name evidence="9" type="ORF">Ssi02_74390</name>
</gene>
<feature type="transmembrane region" description="Helical" evidence="7">
    <location>
        <begin position="135"/>
        <end position="158"/>
    </location>
</feature>
<evidence type="ECO:0000256" key="5">
    <source>
        <dbReference type="ARBA" id="ARBA00022989"/>
    </source>
</evidence>
<keyword evidence="2" id="KW-0813">Transport</keyword>
<feature type="transmembrane region" description="Helical" evidence="7">
    <location>
        <begin position="271"/>
        <end position="291"/>
    </location>
</feature>
<dbReference type="CDD" id="cd17321">
    <property type="entry name" value="MFS_MMR_MDR_like"/>
    <property type="match status" value="1"/>
</dbReference>
<dbReference type="GO" id="GO:0005886">
    <property type="term" value="C:plasma membrane"/>
    <property type="evidence" value="ECO:0007669"/>
    <property type="project" value="UniProtKB-SubCell"/>
</dbReference>
<comment type="caution">
    <text evidence="9">The sequence shown here is derived from an EMBL/GenBank/DDBJ whole genome shotgun (WGS) entry which is preliminary data.</text>
</comment>
<feature type="domain" description="Major facilitator superfamily (MFS) profile" evidence="8">
    <location>
        <begin position="1"/>
        <end position="458"/>
    </location>
</feature>
<evidence type="ECO:0000256" key="6">
    <source>
        <dbReference type="ARBA" id="ARBA00023136"/>
    </source>
</evidence>
<dbReference type="Proteomes" id="UP000606172">
    <property type="component" value="Unassembled WGS sequence"/>
</dbReference>
<feature type="transmembrane region" description="Helical" evidence="7">
    <location>
        <begin position="237"/>
        <end position="259"/>
    </location>
</feature>
<evidence type="ECO:0000256" key="2">
    <source>
        <dbReference type="ARBA" id="ARBA00022448"/>
    </source>
</evidence>
<sequence>MLFVAGPAIAEALDPTGAQWLWIMDIYGFVMASLLITMGSLGDRIGRKRLLLIGAALFGAASAVIAFAPTPETLIAARAALGLGGATLAPSTLSLIRDLFADERRRLRAIGLWTIAFTGGAVAGPIVGGLLLERFWWGTVFLINVPVMVLLLTAAPFLIPESRNPSHARFDLTGAAASLVTVLALVYAMKHTAEHGPDFAAALSAAIGLASAAGFAVRQKHAEHPLIDAGLFRSRAFGAAVAANTIAALAAAGLGLLAFTYMQAVHGLSPLQAALAALPTFAGTMAGATAAGALSGRFAQGPLLVSGLLVSAAGFGVIALTAAGGGLGVFIGGYTVLTLGIGVTGTIANSLILNTASAERAGAASGISETGAELGAALGIATLGTVATAVYRNTMAAEDVAPAARESMAGALSLGPGPHLAAAAEAFGAGLSATALAGAAGLVVTSVLVAVAVRSRHRAPATRRGAGFWR</sequence>
<feature type="transmembrane region" description="Helical" evidence="7">
    <location>
        <begin position="303"/>
        <end position="323"/>
    </location>
</feature>
<dbReference type="SUPFAM" id="SSF103473">
    <property type="entry name" value="MFS general substrate transporter"/>
    <property type="match status" value="1"/>
</dbReference>
<name>A0A919RP81_9ACTN</name>
<dbReference type="InterPro" id="IPR011701">
    <property type="entry name" value="MFS"/>
</dbReference>
<feature type="transmembrane region" description="Helical" evidence="7">
    <location>
        <begin position="329"/>
        <end position="353"/>
    </location>
</feature>
<keyword evidence="3" id="KW-1003">Cell membrane</keyword>
<reference evidence="9" key="1">
    <citation type="submission" date="2021-01" db="EMBL/GenBank/DDBJ databases">
        <title>Whole genome shotgun sequence of Sinosporangium siamense NBRC 109515.</title>
        <authorList>
            <person name="Komaki H."/>
            <person name="Tamura T."/>
        </authorList>
    </citation>
    <scope>NUCLEOTIDE SEQUENCE</scope>
    <source>
        <strain evidence="9">NBRC 109515</strain>
    </source>
</reference>
<dbReference type="Gene3D" id="1.20.1720.10">
    <property type="entry name" value="Multidrug resistance protein D"/>
    <property type="match status" value="1"/>
</dbReference>
<dbReference type="InterPro" id="IPR020846">
    <property type="entry name" value="MFS_dom"/>
</dbReference>
<keyword evidence="4 7" id="KW-0812">Transmembrane</keyword>
<feature type="transmembrane region" description="Helical" evidence="7">
    <location>
        <begin position="199"/>
        <end position="217"/>
    </location>
</feature>